<organism evidence="2">
    <name type="scientific">freshwater metagenome</name>
    <dbReference type="NCBI Taxonomy" id="449393"/>
    <lineage>
        <taxon>unclassified sequences</taxon>
        <taxon>metagenomes</taxon>
        <taxon>ecological metagenomes</taxon>
    </lineage>
</organism>
<accession>A0A6J6XKS7</accession>
<keyword evidence="1" id="KW-0472">Membrane</keyword>
<evidence type="ECO:0000256" key="1">
    <source>
        <dbReference type="SAM" id="Phobius"/>
    </source>
</evidence>
<evidence type="ECO:0000313" key="2">
    <source>
        <dbReference type="EMBL" id="CAB4796423.1"/>
    </source>
</evidence>
<keyword evidence="1" id="KW-1133">Transmembrane helix</keyword>
<proteinExistence type="predicted"/>
<sequence length="51" mass="5295">MPGAIIIIIALLSFPIVVGLSTAGIAALLGFFLQRDGDIRNAGSELVELNN</sequence>
<name>A0A6J6XKS7_9ZZZZ</name>
<protein>
    <submittedName>
        <fullName evidence="2">Unannotated protein</fullName>
    </submittedName>
</protein>
<reference evidence="2" key="1">
    <citation type="submission" date="2020-05" db="EMBL/GenBank/DDBJ databases">
        <authorList>
            <person name="Chiriac C."/>
            <person name="Salcher M."/>
            <person name="Ghai R."/>
            <person name="Kavagutti S V."/>
        </authorList>
    </citation>
    <scope>NUCLEOTIDE SEQUENCE</scope>
</reference>
<gene>
    <name evidence="2" type="ORF">UFOPK2975_00994</name>
</gene>
<feature type="transmembrane region" description="Helical" evidence="1">
    <location>
        <begin position="6"/>
        <end position="33"/>
    </location>
</feature>
<dbReference type="AlphaFoldDB" id="A0A6J6XKS7"/>
<keyword evidence="1" id="KW-0812">Transmembrane</keyword>
<dbReference type="EMBL" id="CAFAAG010000079">
    <property type="protein sequence ID" value="CAB4796423.1"/>
    <property type="molecule type" value="Genomic_DNA"/>
</dbReference>